<dbReference type="EMBL" id="FSQT01000002">
    <property type="protein sequence ID" value="SIN27835.1"/>
    <property type="molecule type" value="Genomic_DNA"/>
</dbReference>
<dbReference type="AlphaFoldDB" id="A0A1N6A1G7"/>
<dbReference type="Proteomes" id="UP000185124">
    <property type="component" value="Unassembled WGS sequence"/>
</dbReference>
<feature type="transmembrane region" description="Helical" evidence="1">
    <location>
        <begin position="126"/>
        <end position="146"/>
    </location>
</feature>
<dbReference type="STRING" id="709881.SAMN04489832_4761"/>
<proteinExistence type="predicted"/>
<feature type="transmembrane region" description="Helical" evidence="1">
    <location>
        <begin position="71"/>
        <end position="87"/>
    </location>
</feature>
<feature type="transmembrane region" description="Helical" evidence="1">
    <location>
        <begin position="39"/>
        <end position="59"/>
    </location>
</feature>
<keyword evidence="1" id="KW-1133">Transmembrane helix</keyword>
<gene>
    <name evidence="2" type="ORF">SAMN04489832_4761</name>
</gene>
<keyword evidence="1" id="KW-0472">Membrane</keyword>
<keyword evidence="1" id="KW-0812">Transmembrane</keyword>
<accession>A0A1N6A1G7</accession>
<organism evidence="2 3">
    <name type="scientific">Micromonospora cremea</name>
    <dbReference type="NCBI Taxonomy" id="709881"/>
    <lineage>
        <taxon>Bacteria</taxon>
        <taxon>Bacillati</taxon>
        <taxon>Actinomycetota</taxon>
        <taxon>Actinomycetes</taxon>
        <taxon>Micromonosporales</taxon>
        <taxon>Micromonosporaceae</taxon>
        <taxon>Micromonospora</taxon>
    </lineage>
</organism>
<evidence type="ECO:0000313" key="2">
    <source>
        <dbReference type="EMBL" id="SIN27835.1"/>
    </source>
</evidence>
<evidence type="ECO:0000313" key="3">
    <source>
        <dbReference type="Proteomes" id="UP000185124"/>
    </source>
</evidence>
<feature type="transmembrane region" description="Helical" evidence="1">
    <location>
        <begin position="158"/>
        <end position="177"/>
    </location>
</feature>
<evidence type="ECO:0000256" key="1">
    <source>
        <dbReference type="SAM" id="Phobius"/>
    </source>
</evidence>
<feature type="transmembrane region" description="Helical" evidence="1">
    <location>
        <begin position="94"/>
        <end position="114"/>
    </location>
</feature>
<protein>
    <submittedName>
        <fullName evidence="2">Uncharacterized protein</fullName>
    </submittedName>
</protein>
<sequence length="206" mass="22561">MGRGMSGERPVKRAAEKSRELAEGDDLLRGTAEQKLGGFYAIASGASLYAWDVAFTLGTHRTIFYYRRQELFVLSLVVLLSAVLLRRRVHTHRWILLLFLPPIALLLLRLAVPHPLGDVGRIADQVLNVAALAVVPFVTAILLRLLAPRYFTLPGLRLKLTVAAIVATVALAGFLVGNFNYRFVTCADFIVAGEEPPSNCAHGAEQ</sequence>
<reference evidence="3" key="1">
    <citation type="submission" date="2016-12" db="EMBL/GenBank/DDBJ databases">
        <authorList>
            <person name="Varghese N."/>
            <person name="Submissions S."/>
        </authorList>
    </citation>
    <scope>NUCLEOTIDE SEQUENCE [LARGE SCALE GENOMIC DNA]</scope>
    <source>
        <strain evidence="3">DSM 45599</strain>
    </source>
</reference>
<name>A0A1N6A1G7_9ACTN</name>
<keyword evidence="3" id="KW-1185">Reference proteome</keyword>